<reference evidence="4 5" key="1">
    <citation type="submission" date="2019-03" db="EMBL/GenBank/DDBJ databases">
        <title>Genomic Encyclopedia of Type Strains, Phase IV (KMG-IV): sequencing the most valuable type-strain genomes for metagenomic binning, comparative biology and taxonomic classification.</title>
        <authorList>
            <person name="Goeker M."/>
        </authorList>
    </citation>
    <scope>NUCLEOTIDE SEQUENCE [LARGE SCALE GENOMIC DNA]</scope>
    <source>
        <strain evidence="4 5">DSM 16326</strain>
    </source>
</reference>
<evidence type="ECO:0000259" key="3">
    <source>
        <dbReference type="PROSITE" id="PS51782"/>
    </source>
</evidence>
<dbReference type="AlphaFoldDB" id="A0A4R8IJD0"/>
<dbReference type="PANTHER" id="PTHR21666">
    <property type="entry name" value="PEPTIDASE-RELATED"/>
    <property type="match status" value="1"/>
</dbReference>
<dbReference type="PANTHER" id="PTHR21666:SF263">
    <property type="entry name" value="MUREIN HYDROLASE ACTIVATOR NLPD"/>
    <property type="match status" value="1"/>
</dbReference>
<accession>A0A4R8IJD0</accession>
<evidence type="ECO:0000313" key="5">
    <source>
        <dbReference type="Proteomes" id="UP000294914"/>
    </source>
</evidence>
<sequence>MKLRAALIVVMIAGLFGCRPFVHYDPDRDQPTKSRVYTVSKGDTLYSIAWEHGHDYRSVARWNGINPPYTIYPGQEIRMSPGDTAAAVAQDDVGRSDDNTGTTTSTAEQNKPAAEPVRKLSWQWPVEGEIVNNFSGTDPGKKGLDIAGRMGQSVKAAADGKVVYSGSGLRGYGKLIIIKHNTAYFSAYAYNDKLLVQENDAVKSGQRIAEMGKHNSDQAMLHFEIRRNGTPQDPVKYLPKKGS</sequence>
<keyword evidence="5" id="KW-1185">Reference proteome</keyword>
<feature type="compositionally biased region" description="Polar residues" evidence="2">
    <location>
        <begin position="99"/>
        <end position="109"/>
    </location>
</feature>
<dbReference type="PROSITE" id="PS51782">
    <property type="entry name" value="LYSM"/>
    <property type="match status" value="1"/>
</dbReference>
<keyword evidence="4" id="KW-0449">Lipoprotein</keyword>
<dbReference type="CDD" id="cd00118">
    <property type="entry name" value="LysM"/>
    <property type="match status" value="1"/>
</dbReference>
<evidence type="ECO:0000256" key="2">
    <source>
        <dbReference type="SAM" id="MobiDB-lite"/>
    </source>
</evidence>
<dbReference type="GO" id="GO:0009279">
    <property type="term" value="C:cell outer membrane"/>
    <property type="evidence" value="ECO:0007669"/>
    <property type="project" value="TreeGrafter"/>
</dbReference>
<feature type="domain" description="LysM" evidence="3">
    <location>
        <begin position="35"/>
        <end position="79"/>
    </location>
</feature>
<organism evidence="4 5">
    <name type="scientific">Thiohalophilus thiocyanatoxydans</name>
    <dbReference type="NCBI Taxonomy" id="381308"/>
    <lineage>
        <taxon>Bacteria</taxon>
        <taxon>Pseudomonadati</taxon>
        <taxon>Pseudomonadota</taxon>
        <taxon>Gammaproteobacteria</taxon>
        <taxon>Thiohalomonadales</taxon>
        <taxon>Thiohalophilaceae</taxon>
        <taxon>Thiohalophilus</taxon>
    </lineage>
</organism>
<dbReference type="SMART" id="SM00257">
    <property type="entry name" value="LysM"/>
    <property type="match status" value="1"/>
</dbReference>
<protein>
    <submittedName>
        <fullName evidence="4">Lipoprotein NlpD</fullName>
    </submittedName>
</protein>
<evidence type="ECO:0000256" key="1">
    <source>
        <dbReference type="ARBA" id="ARBA00038420"/>
    </source>
</evidence>
<evidence type="ECO:0000313" key="4">
    <source>
        <dbReference type="EMBL" id="TDY00144.1"/>
    </source>
</evidence>
<dbReference type="CDD" id="cd12797">
    <property type="entry name" value="M23_peptidase"/>
    <property type="match status" value="1"/>
</dbReference>
<dbReference type="GO" id="GO:0004222">
    <property type="term" value="F:metalloendopeptidase activity"/>
    <property type="evidence" value="ECO:0007669"/>
    <property type="project" value="TreeGrafter"/>
</dbReference>
<dbReference type="SUPFAM" id="SSF51261">
    <property type="entry name" value="Duplicated hybrid motif"/>
    <property type="match status" value="1"/>
</dbReference>
<dbReference type="Pfam" id="PF01551">
    <property type="entry name" value="Peptidase_M23"/>
    <property type="match status" value="1"/>
</dbReference>
<dbReference type="InterPro" id="IPR016047">
    <property type="entry name" value="M23ase_b-sheet_dom"/>
</dbReference>
<name>A0A4R8IJD0_9GAMM</name>
<comment type="similarity">
    <text evidence="1">Belongs to the E.coli NlpD/Haemophilus LppB family.</text>
</comment>
<dbReference type="InterPro" id="IPR011055">
    <property type="entry name" value="Dup_hybrid_motif"/>
</dbReference>
<dbReference type="PROSITE" id="PS51257">
    <property type="entry name" value="PROKAR_LIPOPROTEIN"/>
    <property type="match status" value="1"/>
</dbReference>
<dbReference type="InterPro" id="IPR036779">
    <property type="entry name" value="LysM_dom_sf"/>
</dbReference>
<dbReference type="GO" id="GO:0032153">
    <property type="term" value="C:cell division site"/>
    <property type="evidence" value="ECO:0007669"/>
    <property type="project" value="TreeGrafter"/>
</dbReference>
<dbReference type="EMBL" id="SOQX01000006">
    <property type="protein sequence ID" value="TDY00144.1"/>
    <property type="molecule type" value="Genomic_DNA"/>
</dbReference>
<dbReference type="RefSeq" id="WP_208321359.1">
    <property type="nucleotide sequence ID" value="NZ_SOQX01000006.1"/>
</dbReference>
<dbReference type="Gene3D" id="2.70.70.10">
    <property type="entry name" value="Glucose Permease (Domain IIA)"/>
    <property type="match status" value="1"/>
</dbReference>
<gene>
    <name evidence="4" type="ORF">EDC23_2316</name>
</gene>
<dbReference type="Proteomes" id="UP000294914">
    <property type="component" value="Unassembled WGS sequence"/>
</dbReference>
<dbReference type="Gene3D" id="3.10.350.10">
    <property type="entry name" value="LysM domain"/>
    <property type="match status" value="1"/>
</dbReference>
<proteinExistence type="inferred from homology"/>
<dbReference type="Pfam" id="PF01476">
    <property type="entry name" value="LysM"/>
    <property type="match status" value="1"/>
</dbReference>
<feature type="region of interest" description="Disordered" evidence="2">
    <location>
        <begin position="82"/>
        <end position="116"/>
    </location>
</feature>
<comment type="caution">
    <text evidence="4">The sequence shown here is derived from an EMBL/GenBank/DDBJ whole genome shotgun (WGS) entry which is preliminary data.</text>
</comment>
<dbReference type="InterPro" id="IPR050570">
    <property type="entry name" value="Cell_wall_metabolism_enzyme"/>
</dbReference>
<dbReference type="InterPro" id="IPR018392">
    <property type="entry name" value="LysM"/>
</dbReference>